<dbReference type="KEGG" id="gfm:Enr17x_40080"/>
<proteinExistence type="predicted"/>
<evidence type="ECO:0000313" key="5">
    <source>
        <dbReference type="Proteomes" id="UP000318313"/>
    </source>
</evidence>
<dbReference type="PANTHER" id="PTHR43080:SF2">
    <property type="entry name" value="CBS DOMAIN-CONTAINING PROTEIN"/>
    <property type="match status" value="1"/>
</dbReference>
<protein>
    <submittedName>
        <fullName evidence="4">Hypoxic response protein 1</fullName>
    </submittedName>
</protein>
<dbReference type="PROSITE" id="PS51371">
    <property type="entry name" value="CBS"/>
    <property type="match status" value="2"/>
</dbReference>
<dbReference type="InterPro" id="IPR000644">
    <property type="entry name" value="CBS_dom"/>
</dbReference>
<keyword evidence="5" id="KW-1185">Reference proteome</keyword>
<organism evidence="4 5">
    <name type="scientific">Gimesia fumaroli</name>
    <dbReference type="NCBI Taxonomy" id="2527976"/>
    <lineage>
        <taxon>Bacteria</taxon>
        <taxon>Pseudomonadati</taxon>
        <taxon>Planctomycetota</taxon>
        <taxon>Planctomycetia</taxon>
        <taxon>Planctomycetales</taxon>
        <taxon>Planctomycetaceae</taxon>
        <taxon>Gimesia</taxon>
    </lineage>
</organism>
<dbReference type="AlphaFoldDB" id="A0A518IFS9"/>
<keyword evidence="1 2" id="KW-0129">CBS domain</keyword>
<evidence type="ECO:0000256" key="1">
    <source>
        <dbReference type="ARBA" id="ARBA00023122"/>
    </source>
</evidence>
<dbReference type="RefSeq" id="WP_198000678.1">
    <property type="nucleotide sequence ID" value="NZ_CP037452.1"/>
</dbReference>
<dbReference type="Gene3D" id="3.10.580.10">
    <property type="entry name" value="CBS-domain"/>
    <property type="match status" value="1"/>
</dbReference>
<dbReference type="Pfam" id="PF00571">
    <property type="entry name" value="CBS"/>
    <property type="match status" value="2"/>
</dbReference>
<feature type="domain" description="CBS" evidence="3">
    <location>
        <begin position="7"/>
        <end position="64"/>
    </location>
</feature>
<dbReference type="Proteomes" id="UP000318313">
    <property type="component" value="Chromosome"/>
</dbReference>
<reference evidence="4 5" key="1">
    <citation type="submission" date="2019-03" db="EMBL/GenBank/DDBJ databases">
        <title>Deep-cultivation of Planctomycetes and their phenomic and genomic characterization uncovers novel biology.</title>
        <authorList>
            <person name="Wiegand S."/>
            <person name="Jogler M."/>
            <person name="Boedeker C."/>
            <person name="Pinto D."/>
            <person name="Vollmers J."/>
            <person name="Rivas-Marin E."/>
            <person name="Kohn T."/>
            <person name="Peeters S.H."/>
            <person name="Heuer A."/>
            <person name="Rast P."/>
            <person name="Oberbeckmann S."/>
            <person name="Bunk B."/>
            <person name="Jeske O."/>
            <person name="Meyerdierks A."/>
            <person name="Storesund J.E."/>
            <person name="Kallscheuer N."/>
            <person name="Luecker S."/>
            <person name="Lage O.M."/>
            <person name="Pohl T."/>
            <person name="Merkel B.J."/>
            <person name="Hornburger P."/>
            <person name="Mueller R.-W."/>
            <person name="Bruemmer F."/>
            <person name="Labrenz M."/>
            <person name="Spormann A.M."/>
            <person name="Op den Camp H."/>
            <person name="Overmann J."/>
            <person name="Amann R."/>
            <person name="Jetten M.S.M."/>
            <person name="Mascher T."/>
            <person name="Medema M.H."/>
            <person name="Devos D.P."/>
            <person name="Kaster A.-K."/>
            <person name="Ovreas L."/>
            <person name="Rohde M."/>
            <person name="Galperin M.Y."/>
            <person name="Jogler C."/>
        </authorList>
    </citation>
    <scope>NUCLEOTIDE SEQUENCE [LARGE SCALE GENOMIC DNA]</scope>
    <source>
        <strain evidence="4 5">Enr17</strain>
    </source>
</reference>
<dbReference type="InterPro" id="IPR046342">
    <property type="entry name" value="CBS_dom_sf"/>
</dbReference>
<evidence type="ECO:0000259" key="3">
    <source>
        <dbReference type="PROSITE" id="PS51371"/>
    </source>
</evidence>
<gene>
    <name evidence="4" type="primary">hrp1</name>
    <name evidence="4" type="ORF">Enr17x_40080</name>
</gene>
<dbReference type="SUPFAM" id="SSF54631">
    <property type="entry name" value="CBS-domain pair"/>
    <property type="match status" value="1"/>
</dbReference>
<evidence type="ECO:0000313" key="4">
    <source>
        <dbReference type="EMBL" id="QDV51949.1"/>
    </source>
</evidence>
<dbReference type="CDD" id="cd17775">
    <property type="entry name" value="CBS_pair_bact_arch"/>
    <property type="match status" value="1"/>
</dbReference>
<accession>A0A518IFS9</accession>
<name>A0A518IFS9_9PLAN</name>
<dbReference type="SMART" id="SM00116">
    <property type="entry name" value="CBS"/>
    <property type="match status" value="2"/>
</dbReference>
<evidence type="ECO:0000256" key="2">
    <source>
        <dbReference type="PROSITE-ProRule" id="PRU00703"/>
    </source>
</evidence>
<dbReference type="InterPro" id="IPR051257">
    <property type="entry name" value="Diverse_CBS-Domain"/>
</dbReference>
<dbReference type="EMBL" id="CP037452">
    <property type="protein sequence ID" value="QDV51949.1"/>
    <property type="molecule type" value="Genomic_DNA"/>
</dbReference>
<feature type="domain" description="CBS" evidence="3">
    <location>
        <begin position="73"/>
        <end position="129"/>
    </location>
</feature>
<dbReference type="PANTHER" id="PTHR43080">
    <property type="entry name" value="CBS DOMAIN-CONTAINING PROTEIN CBSX3, MITOCHONDRIAL"/>
    <property type="match status" value="1"/>
</dbReference>
<sequence length="147" mass="16036">MTVGRICTRDTDLVDADESVQVAAERMNARNVGTLIVLDQDSHPVGLITDRDVALRIVGKGRDPIQTLVGEIMTQFPYNASEETTIETALSKMRSGGFRRLPVVDAEGKLSGVISLDDILELLCSEFTEIGNLIRKESPKSLAHPQS</sequence>